<feature type="coiled-coil region" evidence="1">
    <location>
        <begin position="815"/>
        <end position="931"/>
    </location>
</feature>
<comment type="caution">
    <text evidence="3">The sequence shown here is derived from an EMBL/GenBank/DDBJ whole genome shotgun (WGS) entry which is preliminary data.</text>
</comment>
<reference evidence="4" key="1">
    <citation type="journal article" date="2023" name="Commun. Biol.">
        <title>Genome analysis of Parmales, the sister group of diatoms, reveals the evolutionary specialization of diatoms from phago-mixotrophs to photoautotrophs.</title>
        <authorList>
            <person name="Ban H."/>
            <person name="Sato S."/>
            <person name="Yoshikawa S."/>
            <person name="Yamada K."/>
            <person name="Nakamura Y."/>
            <person name="Ichinomiya M."/>
            <person name="Sato N."/>
            <person name="Blanc-Mathieu R."/>
            <person name="Endo H."/>
            <person name="Kuwata A."/>
            <person name="Ogata H."/>
        </authorList>
    </citation>
    <scope>NUCLEOTIDE SEQUENCE [LARGE SCALE GENOMIC DNA]</scope>
</reference>
<evidence type="ECO:0000313" key="4">
    <source>
        <dbReference type="Proteomes" id="UP001165065"/>
    </source>
</evidence>
<feature type="coiled-coil region" evidence="1">
    <location>
        <begin position="1549"/>
        <end position="1617"/>
    </location>
</feature>
<feature type="compositionally biased region" description="Low complexity" evidence="2">
    <location>
        <begin position="266"/>
        <end position="278"/>
    </location>
</feature>
<sequence length="2181" mass="247471">MLSWQHVAPLLATEVSPSSDFPKGRRCAIKLLDTAFLSPSTSPDKAPNQINVDSWLYTSKKGEMTKKKKDHLTLTKVYERFTRFALANPDNASTHKYVAVVHPRGDGPRRILDHSALQDASETNEVEGAKSLSDCSALQCYLRAEKGKDELYRATFSNTKTQVYVVSKWMSDGFGNAAPIRHTTMNSDITEELSDSVHKLRDHLTLAAAKKQKLDPESVEVHSLTADFVLDDNRQLWLCCVNDVNMEIDSLESSVDSVAEEKKTQSLVSPVRPSLPSLDKPEASQQQPVYDSGSIFQKKGSGSNAVYTCSKGEYELPGLACWSSTHLDGTHSIKMQALIERWNNNNKSLSGPPNPHMENQKAERSKQRFSVTFKSVLLAQESEEFLKGNIKAKSGADLASKWRKADRSNQSSLSAKKSYYDEITVDGNLYNICLKLDALRASEFEIGGPASPIPMPSSSRPNSEPASDNGRRSRDRPRNDKQKKMSKTARNPSSPPSSAGNSRHPSRDQNRREAFGKENSALKKQKSIYGQADPRSTKGKDRTAKSKKSRDMNQPIDAEEFAKFAATKSDSSPTRRGRGYDDSDEIEVRRSENDSIVADRINQQLNKKKVDRRLYEQKMFSDTKPDVQLADELEEYGLERSLEAEEILRLQSQASMSKTERDFLNRRGMPEEIAGPPTQPQFPKPVMHHSLDNFPKAMRPRPGDDNSGSSEVVNAMRDRISQMESEMKTLKSKAKGAEEAALASSARAKDANRKLAMAQTKFTNALQEKDDEHSRALLELGSELNNSRAESADLRSQLAKTAGLSKFDNINSSYQQELLQKVESLHAEMNNNQRKWNGERRQLMSTQASANQQLSANHRVELAEARDMQAKLEDKVSDMNEIVRGVEKEKSLLEQRLADAERKKIQSIGEAERLRGDVKTLQQSLQATQSLDMAQGEMYRYGESTIAALQATSDARIRTLNNKVEYLKAQLASEASLKDEYAKTITDLRKERDDTAVANRNRLKELESLKDKEVAEIQDQMRQNMDGPINEVSHLQSKVAALQAQLGDAMQDIAQARKKEEAARGETSKERSRISSVQHELNMATNELESAREEVAILKENSSNAAANEAMLRRLDNERQYLKNQLTSEVTCKNELQETLERTTRQLGEMKAAWKSESEGLATKIRQEADRRDAIETEIRTKNQSLEADNRTQNEHLAEIKEAYVKTRDQLRLDQAAVENMRVTSQRLAEELKGAQDELVASRQASEETSKRHSANMQTITSTVAQAEAARKMETERLQMEVRNSLQKTSEAQRDMVKLREQMGLQQTAALKTRAAQTVGTAMMKWMNQQMAQAFSAWTAHLMMHKARDVASQQIQQAVAVTEEKMKEEREMACRMVMGKMAKEKEEAIKRMEAGAAEDRQKLVQAAQEDINRAVENERKRSALLIKEQKVIWDKQYDETLARHKAAVADMAAAHEDHTQSIKKGINKDIERAVFEAERSFLGRQNELLKENDERWKHMLSENQKRLEEDFSQAKKLREDEFDKMLEEQGARYEEEKSLLEKAHELDIAEKVREEEKRMQSELVKAVADESYKQQQVFNKEMQRMREDVEDARLQGEKNLKAAKKSWDEGLEKMKEEWEGDIEAQYAEKLREVGDAEKDRRQKAVRLEAGKWQKALRETEDRIEAERHASFKKGVAERDAAAQKEIGDLKNAANLALEKVKVSAKESLKQALGESANQLKLAREHAAREKEEAIAKGLREANEDKMKAVEEAIGVFSKNAEKKKAEAVEAAVARETMATRRVQAELESVTASWRRDQSENVELKQQIDHLKVSGKSEMKNHLMAAEEAAAKMREEFELRLAESLKRQKTQLDEIKARETAEQEGKFQEEKDNAVRETQKNAEKEMEAALGALEAESEKLISSLEQAMAGLRRSKQETEDELAETKSMLEENEDTIYDLQQEGKMKQKEASFAALRLTTGAIRQRINYLKLLEDKDKDLANEKVFMQREHERSDGKRVQEIQVLEGILDACKQQRELMHETLVNHKRETLVEHKVQSGVISRELEQIAMERDAVEGQREALTGQLKTMEDNLKDLEDQINVHSKTSTIQGGRVNVSHARKKRRLDEEFEQLLDNIENKREELAGVDSKLKELMESKEDAEDRMKGLERMLVEVLVEQQKKLLSILSQQPEEVARQIREGGRN</sequence>
<dbReference type="Proteomes" id="UP001165065">
    <property type="component" value="Unassembled WGS sequence"/>
</dbReference>
<accession>A0A9W7GAA8</accession>
<feature type="compositionally biased region" description="Polar residues" evidence="2">
    <location>
        <begin position="456"/>
        <end position="466"/>
    </location>
</feature>
<gene>
    <name evidence="3" type="ORF">TrCOL_g12106</name>
</gene>
<evidence type="ECO:0000256" key="2">
    <source>
        <dbReference type="SAM" id="MobiDB-lite"/>
    </source>
</evidence>
<feature type="compositionally biased region" description="Basic and acidic residues" evidence="2">
    <location>
        <begin position="1058"/>
        <end position="1073"/>
    </location>
</feature>
<keyword evidence="1" id="KW-0175">Coiled coil</keyword>
<dbReference type="OrthoDB" id="192232at2759"/>
<feature type="region of interest" description="Disordered" evidence="2">
    <location>
        <begin position="447"/>
        <end position="587"/>
    </location>
</feature>
<feature type="compositionally biased region" description="Basic and acidic residues" evidence="2">
    <location>
        <begin position="505"/>
        <end position="516"/>
    </location>
</feature>
<feature type="region of interest" description="Disordered" evidence="2">
    <location>
        <begin position="1058"/>
        <end position="1079"/>
    </location>
</feature>
<feature type="region of interest" description="Disordered" evidence="2">
    <location>
        <begin position="262"/>
        <end position="288"/>
    </location>
</feature>
<dbReference type="EMBL" id="BRYA01000104">
    <property type="protein sequence ID" value="GMI39475.1"/>
    <property type="molecule type" value="Genomic_DNA"/>
</dbReference>
<feature type="compositionally biased region" description="Basic and acidic residues" evidence="2">
    <location>
        <begin position="578"/>
        <end position="587"/>
    </location>
</feature>
<feature type="region of interest" description="Disordered" evidence="2">
    <location>
        <begin position="1856"/>
        <end position="1881"/>
    </location>
</feature>
<proteinExistence type="predicted"/>
<protein>
    <submittedName>
        <fullName evidence="3">Uncharacterized protein</fullName>
    </submittedName>
</protein>
<evidence type="ECO:0000313" key="3">
    <source>
        <dbReference type="EMBL" id="GMI39475.1"/>
    </source>
</evidence>
<feature type="coiled-coil region" evidence="1">
    <location>
        <begin position="1352"/>
        <end position="1417"/>
    </location>
</feature>
<feature type="coiled-coil region" evidence="1">
    <location>
        <begin position="713"/>
        <end position="768"/>
    </location>
</feature>
<feature type="coiled-coil region" evidence="1">
    <location>
        <begin position="2050"/>
        <end position="2155"/>
    </location>
</feature>
<organism evidence="3 4">
    <name type="scientific">Triparma columacea</name>
    <dbReference type="NCBI Taxonomy" id="722753"/>
    <lineage>
        <taxon>Eukaryota</taxon>
        <taxon>Sar</taxon>
        <taxon>Stramenopiles</taxon>
        <taxon>Ochrophyta</taxon>
        <taxon>Bolidophyceae</taxon>
        <taxon>Parmales</taxon>
        <taxon>Triparmaceae</taxon>
        <taxon>Triparma</taxon>
    </lineage>
</organism>
<feature type="compositionally biased region" description="Basic and acidic residues" evidence="2">
    <location>
        <begin position="469"/>
        <end position="483"/>
    </location>
</feature>
<keyword evidence="4" id="KW-1185">Reference proteome</keyword>
<feature type="compositionally biased region" description="Basic and acidic residues" evidence="2">
    <location>
        <begin position="535"/>
        <end position="544"/>
    </location>
</feature>
<feature type="coiled-coil region" evidence="1">
    <location>
        <begin position="1183"/>
        <end position="1245"/>
    </location>
</feature>
<evidence type="ECO:0000256" key="1">
    <source>
        <dbReference type="SAM" id="Coils"/>
    </source>
</evidence>
<name>A0A9W7GAA8_9STRA</name>